<protein>
    <recommendedName>
        <fullName evidence="4">Reverse transcriptase zinc-binding domain-containing protein</fullName>
    </recommendedName>
</protein>
<accession>A0A834LGN8</accession>
<evidence type="ECO:0000313" key="2">
    <source>
        <dbReference type="EMBL" id="KAF7135115.1"/>
    </source>
</evidence>
<dbReference type="PANTHER" id="PTHR33116">
    <property type="entry name" value="REVERSE TRANSCRIPTASE ZINC-BINDING DOMAIN-CONTAINING PROTEIN-RELATED-RELATED"/>
    <property type="match status" value="1"/>
</dbReference>
<sequence length="217" mass="25315">MRDRRQAVSAKRSSAVSDVRDERSSERGLDRVREADESIQIYWSAIFILPQRVLHDIEQLLCAFLWAEPDLKCSSAKVAWHAVSVPKEEGGLGIRWLKTWNKASMLRHLWAICMKADTLWIKWIHTFVLKKHSLWRAKIPHDASWTVRKLLKLRDMAQPWIQYVIGDGKSTYLWADNWHNLGPLYKRFGDSRDFNVGRPLSAKREQELTIKQAADVP</sequence>
<organism evidence="2 3">
    <name type="scientific">Rhododendron simsii</name>
    <name type="common">Sims's rhododendron</name>
    <dbReference type="NCBI Taxonomy" id="118357"/>
    <lineage>
        <taxon>Eukaryota</taxon>
        <taxon>Viridiplantae</taxon>
        <taxon>Streptophyta</taxon>
        <taxon>Embryophyta</taxon>
        <taxon>Tracheophyta</taxon>
        <taxon>Spermatophyta</taxon>
        <taxon>Magnoliopsida</taxon>
        <taxon>eudicotyledons</taxon>
        <taxon>Gunneridae</taxon>
        <taxon>Pentapetalae</taxon>
        <taxon>asterids</taxon>
        <taxon>Ericales</taxon>
        <taxon>Ericaceae</taxon>
        <taxon>Ericoideae</taxon>
        <taxon>Rhodoreae</taxon>
        <taxon>Rhododendron</taxon>
    </lineage>
</organism>
<dbReference type="EMBL" id="WJXA01000008">
    <property type="protein sequence ID" value="KAF7135115.1"/>
    <property type="molecule type" value="Genomic_DNA"/>
</dbReference>
<gene>
    <name evidence="2" type="ORF">RHSIM_Rhsim08G0197000</name>
</gene>
<dbReference type="OrthoDB" id="1938625at2759"/>
<evidence type="ECO:0000256" key="1">
    <source>
        <dbReference type="SAM" id="MobiDB-lite"/>
    </source>
</evidence>
<feature type="region of interest" description="Disordered" evidence="1">
    <location>
        <begin position="1"/>
        <end position="22"/>
    </location>
</feature>
<proteinExistence type="predicted"/>
<keyword evidence="3" id="KW-1185">Reference proteome</keyword>
<dbReference type="AlphaFoldDB" id="A0A834LGN8"/>
<evidence type="ECO:0000313" key="3">
    <source>
        <dbReference type="Proteomes" id="UP000626092"/>
    </source>
</evidence>
<dbReference type="Proteomes" id="UP000626092">
    <property type="component" value="Unassembled WGS sequence"/>
</dbReference>
<comment type="caution">
    <text evidence="2">The sequence shown here is derived from an EMBL/GenBank/DDBJ whole genome shotgun (WGS) entry which is preliminary data.</text>
</comment>
<evidence type="ECO:0008006" key="4">
    <source>
        <dbReference type="Google" id="ProtNLM"/>
    </source>
</evidence>
<name>A0A834LGN8_RHOSS</name>
<reference evidence="2" key="1">
    <citation type="submission" date="2019-11" db="EMBL/GenBank/DDBJ databases">
        <authorList>
            <person name="Liu Y."/>
            <person name="Hou J."/>
            <person name="Li T.-Q."/>
            <person name="Guan C.-H."/>
            <person name="Wu X."/>
            <person name="Wu H.-Z."/>
            <person name="Ling F."/>
            <person name="Zhang R."/>
            <person name="Shi X.-G."/>
            <person name="Ren J.-P."/>
            <person name="Chen E.-F."/>
            <person name="Sun J.-M."/>
        </authorList>
    </citation>
    <scope>NUCLEOTIDE SEQUENCE</scope>
    <source>
        <strain evidence="2">Adult_tree_wgs_1</strain>
        <tissue evidence="2">Leaves</tissue>
    </source>
</reference>
<dbReference type="PANTHER" id="PTHR33116:SF78">
    <property type="entry name" value="OS12G0587133 PROTEIN"/>
    <property type="match status" value="1"/>
</dbReference>